<sequence length="40" mass="4512">MQTVSLFKQFKKGGKDRGEKMEKAGCLFLNLFASRTAVFV</sequence>
<name>R4FAT2_9BACL</name>
<protein>
    <submittedName>
        <fullName evidence="1">Uncharacterized protein</fullName>
    </submittedName>
</protein>
<dbReference type="Proteomes" id="UP000013057">
    <property type="component" value="Unassembled WGS sequence"/>
</dbReference>
<dbReference type="AlphaFoldDB" id="R4FAT2"/>
<proteinExistence type="predicted"/>
<accession>R4FAT2</accession>
<organism evidence="1 2">
    <name type="scientific">Anoxybacillus flavithermus NBRC 109594</name>
    <dbReference type="NCBI Taxonomy" id="1315967"/>
    <lineage>
        <taxon>Bacteria</taxon>
        <taxon>Bacillati</taxon>
        <taxon>Bacillota</taxon>
        <taxon>Bacilli</taxon>
        <taxon>Bacillales</taxon>
        <taxon>Anoxybacillaceae</taxon>
        <taxon>Anoxybacillus</taxon>
    </lineage>
</organism>
<gene>
    <name evidence="1" type="ORF">KN10_1052</name>
</gene>
<reference evidence="2" key="1">
    <citation type="journal article" date="2013" name="Genome">
        <title>Draft Genome Sequence of a Thermophilic Member of the Bacillaceae, Anoxybacillus flavithermus Strain Kn10, Isolated from the Kan-nawa Hot Spring in Japan.</title>
        <authorList>
            <person name="Matsutani M."/>
            <person name="Shirakihara Y."/>
            <person name="Imada K."/>
            <person name="Yakushi T."/>
            <person name="Matsushita K."/>
        </authorList>
    </citation>
    <scope>NUCLEOTIDE SEQUENCE [LARGE SCALE GENOMIC DNA]</scope>
    <source>
        <strain evidence="2">NBRC 109594</strain>
    </source>
</reference>
<dbReference type="EMBL" id="BARH01000007">
    <property type="protein sequence ID" value="GAC90616.1"/>
    <property type="molecule type" value="Genomic_DNA"/>
</dbReference>
<evidence type="ECO:0000313" key="2">
    <source>
        <dbReference type="Proteomes" id="UP000013057"/>
    </source>
</evidence>
<comment type="caution">
    <text evidence="1">The sequence shown here is derived from an EMBL/GenBank/DDBJ whole genome shotgun (WGS) entry which is preliminary data.</text>
</comment>
<evidence type="ECO:0000313" key="1">
    <source>
        <dbReference type="EMBL" id="GAC90616.1"/>
    </source>
</evidence>